<feature type="transmembrane region" description="Helical" evidence="8">
    <location>
        <begin position="397"/>
        <end position="417"/>
    </location>
</feature>
<comment type="subcellular location">
    <subcellularLocation>
        <location evidence="1">Cell membrane</location>
        <topology evidence="1">Multi-pass membrane protein</topology>
    </subcellularLocation>
</comment>
<feature type="transmembrane region" description="Helical" evidence="8">
    <location>
        <begin position="333"/>
        <end position="357"/>
    </location>
</feature>
<dbReference type="InterPro" id="IPR011701">
    <property type="entry name" value="MFS"/>
</dbReference>
<dbReference type="InterPro" id="IPR051084">
    <property type="entry name" value="H+-coupled_symporters"/>
</dbReference>
<proteinExistence type="predicted"/>
<feature type="transmembrane region" description="Helical" evidence="8">
    <location>
        <begin position="307"/>
        <end position="327"/>
    </location>
</feature>
<dbReference type="PANTHER" id="PTHR43528">
    <property type="entry name" value="ALPHA-KETOGLUTARATE PERMEASE"/>
    <property type="match status" value="1"/>
</dbReference>
<dbReference type="EMBL" id="VTUZ01000016">
    <property type="protein sequence ID" value="KAA1007674.1"/>
    <property type="molecule type" value="Genomic_DNA"/>
</dbReference>
<evidence type="ECO:0000256" key="6">
    <source>
        <dbReference type="ARBA" id="ARBA00022989"/>
    </source>
</evidence>
<feature type="transmembrane region" description="Helical" evidence="8">
    <location>
        <begin position="232"/>
        <end position="262"/>
    </location>
</feature>
<feature type="transmembrane region" description="Helical" evidence="8">
    <location>
        <begin position="21"/>
        <end position="41"/>
    </location>
</feature>
<reference evidence="10 11" key="1">
    <citation type="submission" date="2019-08" db="EMBL/GenBank/DDBJ databases">
        <title>Paraburkholderia sp. DCY113.</title>
        <authorList>
            <person name="Kang J."/>
        </authorList>
    </citation>
    <scope>NUCLEOTIDE SEQUENCE [LARGE SCALE GENOMIC DNA]</scope>
    <source>
        <strain evidence="10 11">DCY113</strain>
    </source>
</reference>
<dbReference type="InterPro" id="IPR036259">
    <property type="entry name" value="MFS_trans_sf"/>
</dbReference>
<evidence type="ECO:0000256" key="7">
    <source>
        <dbReference type="ARBA" id="ARBA00023136"/>
    </source>
</evidence>
<feature type="transmembrane region" description="Helical" evidence="8">
    <location>
        <begin position="61"/>
        <end position="84"/>
    </location>
</feature>
<dbReference type="PANTHER" id="PTHR43528:SF1">
    <property type="entry name" value="ALPHA-KETOGLUTARATE PERMEASE"/>
    <property type="match status" value="1"/>
</dbReference>
<name>A0A5B0GXQ2_9BURK</name>
<comment type="caution">
    <text evidence="10">The sequence shown here is derived from an EMBL/GenBank/DDBJ whole genome shotgun (WGS) entry which is preliminary data.</text>
</comment>
<keyword evidence="7 8" id="KW-0472">Membrane</keyword>
<dbReference type="Gene3D" id="1.20.1250.20">
    <property type="entry name" value="MFS general substrate transporter like domains"/>
    <property type="match status" value="2"/>
</dbReference>
<keyword evidence="2" id="KW-0813">Transport</keyword>
<dbReference type="PROSITE" id="PS50850">
    <property type="entry name" value="MFS"/>
    <property type="match status" value="1"/>
</dbReference>
<accession>A0A5B0GXQ2</accession>
<dbReference type="Proteomes" id="UP000325273">
    <property type="component" value="Unassembled WGS sequence"/>
</dbReference>
<dbReference type="Pfam" id="PF07690">
    <property type="entry name" value="MFS_1"/>
    <property type="match status" value="1"/>
</dbReference>
<dbReference type="Pfam" id="PF00083">
    <property type="entry name" value="Sugar_tr"/>
    <property type="match status" value="1"/>
</dbReference>
<dbReference type="AlphaFoldDB" id="A0A5B0GXQ2"/>
<feature type="transmembrane region" description="Helical" evidence="8">
    <location>
        <begin position="156"/>
        <end position="179"/>
    </location>
</feature>
<evidence type="ECO:0000256" key="4">
    <source>
        <dbReference type="ARBA" id="ARBA00022692"/>
    </source>
</evidence>
<evidence type="ECO:0000256" key="5">
    <source>
        <dbReference type="ARBA" id="ARBA00022847"/>
    </source>
</evidence>
<evidence type="ECO:0000256" key="1">
    <source>
        <dbReference type="ARBA" id="ARBA00004651"/>
    </source>
</evidence>
<dbReference type="GO" id="GO:0015293">
    <property type="term" value="F:symporter activity"/>
    <property type="evidence" value="ECO:0007669"/>
    <property type="project" value="UniProtKB-KW"/>
</dbReference>
<protein>
    <submittedName>
        <fullName evidence="10">MHS family MFS transporter</fullName>
    </submittedName>
</protein>
<dbReference type="SUPFAM" id="SSF103473">
    <property type="entry name" value="MFS general substrate transporter"/>
    <property type="match status" value="1"/>
</dbReference>
<dbReference type="RefSeq" id="WP_149672217.1">
    <property type="nucleotide sequence ID" value="NZ_VTUZ01000016.1"/>
</dbReference>
<dbReference type="InterPro" id="IPR020846">
    <property type="entry name" value="MFS_dom"/>
</dbReference>
<dbReference type="GO" id="GO:0005886">
    <property type="term" value="C:plasma membrane"/>
    <property type="evidence" value="ECO:0007669"/>
    <property type="project" value="UniProtKB-SubCell"/>
</dbReference>
<evidence type="ECO:0000256" key="2">
    <source>
        <dbReference type="ARBA" id="ARBA00022448"/>
    </source>
</evidence>
<keyword evidence="5" id="KW-0769">Symport</keyword>
<feature type="domain" description="Major facilitator superfamily (MFS) profile" evidence="9">
    <location>
        <begin position="20"/>
        <end position="427"/>
    </location>
</feature>
<feature type="transmembrane region" description="Helical" evidence="8">
    <location>
        <begin position="91"/>
        <end position="110"/>
    </location>
</feature>
<keyword evidence="6 8" id="KW-1133">Transmembrane helix</keyword>
<evidence type="ECO:0000313" key="10">
    <source>
        <dbReference type="EMBL" id="KAA1007674.1"/>
    </source>
</evidence>
<evidence type="ECO:0000256" key="3">
    <source>
        <dbReference type="ARBA" id="ARBA00022475"/>
    </source>
</evidence>
<keyword evidence="11" id="KW-1185">Reference proteome</keyword>
<gene>
    <name evidence="10" type="ORF">FVF58_23420</name>
</gene>
<dbReference type="InterPro" id="IPR005828">
    <property type="entry name" value="MFS_sugar_transport-like"/>
</dbReference>
<feature type="transmembrane region" description="Helical" evidence="8">
    <location>
        <begin position="282"/>
        <end position="300"/>
    </location>
</feature>
<feature type="transmembrane region" description="Helical" evidence="8">
    <location>
        <begin position="369"/>
        <end position="391"/>
    </location>
</feature>
<keyword evidence="4 8" id="KW-0812">Transmembrane</keyword>
<evidence type="ECO:0000259" key="9">
    <source>
        <dbReference type="PROSITE" id="PS50850"/>
    </source>
</evidence>
<sequence length="434" mass="46101">MIDDSLTVRNARLNARQRWTIFVASTGGALEVFDFAVYGFFAQSIGREFFPARMGLPPETLSFAVLAVGYTSRLVGSIFLGGLGDKYGRRIVFASSAMIAAVSTLVIGILPSYESIGIAAPTLLVLLRLTQGLCLGGELPGAVIYAVETAHDKPGVLCGVVFLAVNIALILATSINLGVQMIFTSEQVSTFGWRIGFLIGGLLGLLSFAVRRTLVETDEYARTVGTRHREPLAVLFGNHAASVLAGVAAASLVGASSGLFVVHMPAYLQMLHYDPQQIASAQTLYVAAISGCILVTAYVGDLLSRRYVFRLGAVMSALFAPFFYIAVTRHQTNLPLLFVMAGVVASFANGTYACAIAEMFPVDVRFSGLATAMNIGLAAPMAMAPLAASILASRMRWTPAPALVMLLCATFAFAASFRMKRPLPAAAPFKMGNE</sequence>
<feature type="transmembrane region" description="Helical" evidence="8">
    <location>
        <begin position="191"/>
        <end position="211"/>
    </location>
</feature>
<evidence type="ECO:0000313" key="11">
    <source>
        <dbReference type="Proteomes" id="UP000325273"/>
    </source>
</evidence>
<evidence type="ECO:0000256" key="8">
    <source>
        <dbReference type="SAM" id="Phobius"/>
    </source>
</evidence>
<organism evidence="10 11">
    <name type="scientific">Paraburkholderia panacisoli</name>
    <dbReference type="NCBI Taxonomy" id="2603818"/>
    <lineage>
        <taxon>Bacteria</taxon>
        <taxon>Pseudomonadati</taxon>
        <taxon>Pseudomonadota</taxon>
        <taxon>Betaproteobacteria</taxon>
        <taxon>Burkholderiales</taxon>
        <taxon>Burkholderiaceae</taxon>
        <taxon>Paraburkholderia</taxon>
    </lineage>
</organism>
<keyword evidence="3" id="KW-1003">Cell membrane</keyword>